<accession>A0A7J8CZE9</accession>
<keyword evidence="2" id="KW-0472">Membrane</keyword>
<dbReference type="EMBL" id="JACASF010000019">
    <property type="protein sequence ID" value="KAF6416261.1"/>
    <property type="molecule type" value="Genomic_DNA"/>
</dbReference>
<keyword evidence="2" id="KW-0812">Transmembrane</keyword>
<comment type="caution">
    <text evidence="3">The sequence shown here is derived from an EMBL/GenBank/DDBJ whole genome shotgun (WGS) entry which is preliminary data.</text>
</comment>
<keyword evidence="4" id="KW-1185">Reference proteome</keyword>
<proteinExistence type="predicted"/>
<dbReference type="InParanoid" id="A0A7J8CZE9"/>
<evidence type="ECO:0000256" key="2">
    <source>
        <dbReference type="SAM" id="Phobius"/>
    </source>
</evidence>
<evidence type="ECO:0000256" key="1">
    <source>
        <dbReference type="SAM" id="MobiDB-lite"/>
    </source>
</evidence>
<gene>
    <name evidence="3" type="ORF">HJG59_009520</name>
</gene>
<dbReference type="Proteomes" id="UP000550707">
    <property type="component" value="Unassembled WGS sequence"/>
</dbReference>
<sequence length="156" mass="18145">MEDSDQLYFACFLLCEMRELEKVPFQLHYDDAVQILRISRQSQFSRSAHKRTSTPGKERTKNQDINQTTQLSKAQSSDNPQDATSPGFQRETLHLSLTAARYLQSKERKGPSVSSQRIRDLSYSCIVLHCVYVPLLFYPFVYCWTFGLFPDLIYCK</sequence>
<protein>
    <submittedName>
        <fullName evidence="3">Uncharacterized protein</fullName>
    </submittedName>
</protein>
<dbReference type="AlphaFoldDB" id="A0A7J8CZE9"/>
<feature type="region of interest" description="Disordered" evidence="1">
    <location>
        <begin position="44"/>
        <end position="91"/>
    </location>
</feature>
<keyword evidence="2" id="KW-1133">Transmembrane helix</keyword>
<name>A0A7J8CZE9_MOLMO</name>
<feature type="compositionally biased region" description="Polar residues" evidence="1">
    <location>
        <begin position="63"/>
        <end position="87"/>
    </location>
</feature>
<feature type="transmembrane region" description="Helical" evidence="2">
    <location>
        <begin position="121"/>
        <end position="141"/>
    </location>
</feature>
<evidence type="ECO:0000313" key="3">
    <source>
        <dbReference type="EMBL" id="KAF6416261.1"/>
    </source>
</evidence>
<reference evidence="3 4" key="1">
    <citation type="journal article" date="2020" name="Nature">
        <title>Six reference-quality genomes reveal evolution of bat adaptations.</title>
        <authorList>
            <person name="Jebb D."/>
            <person name="Huang Z."/>
            <person name="Pippel M."/>
            <person name="Hughes G.M."/>
            <person name="Lavrichenko K."/>
            <person name="Devanna P."/>
            <person name="Winkler S."/>
            <person name="Jermiin L.S."/>
            <person name="Skirmuntt E.C."/>
            <person name="Katzourakis A."/>
            <person name="Burkitt-Gray L."/>
            <person name="Ray D.A."/>
            <person name="Sullivan K.A.M."/>
            <person name="Roscito J.G."/>
            <person name="Kirilenko B.M."/>
            <person name="Davalos L.M."/>
            <person name="Corthals A.P."/>
            <person name="Power M.L."/>
            <person name="Jones G."/>
            <person name="Ransome R.D."/>
            <person name="Dechmann D.K.N."/>
            <person name="Locatelli A.G."/>
            <person name="Puechmaille S.J."/>
            <person name="Fedrigo O."/>
            <person name="Jarvis E.D."/>
            <person name="Hiller M."/>
            <person name="Vernes S.C."/>
            <person name="Myers E.W."/>
            <person name="Teeling E.C."/>
        </authorList>
    </citation>
    <scope>NUCLEOTIDE SEQUENCE [LARGE SCALE GENOMIC DNA]</scope>
    <source>
        <strain evidence="3">MMolMol1</strain>
        <tissue evidence="3">Muscle</tissue>
    </source>
</reference>
<evidence type="ECO:0000313" key="4">
    <source>
        <dbReference type="Proteomes" id="UP000550707"/>
    </source>
</evidence>
<organism evidence="3 4">
    <name type="scientific">Molossus molossus</name>
    <name type="common">Pallas' mastiff bat</name>
    <name type="synonym">Vespertilio molossus</name>
    <dbReference type="NCBI Taxonomy" id="27622"/>
    <lineage>
        <taxon>Eukaryota</taxon>
        <taxon>Metazoa</taxon>
        <taxon>Chordata</taxon>
        <taxon>Craniata</taxon>
        <taxon>Vertebrata</taxon>
        <taxon>Euteleostomi</taxon>
        <taxon>Mammalia</taxon>
        <taxon>Eutheria</taxon>
        <taxon>Laurasiatheria</taxon>
        <taxon>Chiroptera</taxon>
        <taxon>Yangochiroptera</taxon>
        <taxon>Molossidae</taxon>
        <taxon>Molossus</taxon>
    </lineage>
</organism>